<keyword evidence="9" id="KW-0560">Oxidoreductase</keyword>
<evidence type="ECO:0000256" key="6">
    <source>
        <dbReference type="RuleBase" id="RU000320"/>
    </source>
</evidence>
<keyword evidence="4 7" id="KW-1133">Transmembrane helix</keyword>
<proteinExistence type="inferred from homology"/>
<comment type="similarity">
    <text evidence="2">Belongs to the complex I subunit 4 family.</text>
</comment>
<feature type="transmembrane region" description="Helical" evidence="7">
    <location>
        <begin position="426"/>
        <end position="448"/>
    </location>
</feature>
<dbReference type="GO" id="GO:0003954">
    <property type="term" value="F:NADH dehydrogenase activity"/>
    <property type="evidence" value="ECO:0007669"/>
    <property type="project" value="TreeGrafter"/>
</dbReference>
<dbReference type="RefSeq" id="WP_321398113.1">
    <property type="nucleotide sequence ID" value="NZ_CP139487.1"/>
</dbReference>
<feature type="transmembrane region" description="Helical" evidence="7">
    <location>
        <begin position="384"/>
        <end position="406"/>
    </location>
</feature>
<feature type="transmembrane region" description="Helical" evidence="7">
    <location>
        <begin position="469"/>
        <end position="488"/>
    </location>
</feature>
<dbReference type="InterPro" id="IPR001750">
    <property type="entry name" value="ND/Mrp_TM"/>
</dbReference>
<dbReference type="InterPro" id="IPR003918">
    <property type="entry name" value="NADH_UbQ_OxRdtase"/>
</dbReference>
<feature type="transmembrane region" description="Helical" evidence="7">
    <location>
        <begin position="140"/>
        <end position="160"/>
    </location>
</feature>
<dbReference type="InterPro" id="IPR010227">
    <property type="entry name" value="NADH_Q_OxRdtase_chainM/4"/>
</dbReference>
<evidence type="ECO:0000256" key="5">
    <source>
        <dbReference type="ARBA" id="ARBA00023136"/>
    </source>
</evidence>
<protein>
    <submittedName>
        <fullName evidence="9">NADH-quinone oxidoreductase subunit M</fullName>
        <ecNumber evidence="9">1.6.5.-</ecNumber>
    </submittedName>
</protein>
<feature type="transmembrane region" description="Helical" evidence="7">
    <location>
        <begin position="293"/>
        <end position="315"/>
    </location>
</feature>
<dbReference type="GO" id="GO:0042773">
    <property type="term" value="P:ATP synthesis coupled electron transport"/>
    <property type="evidence" value="ECO:0007669"/>
    <property type="project" value="InterPro"/>
</dbReference>
<organism evidence="9 10">
    <name type="scientific">Peredibacter starrii</name>
    <dbReference type="NCBI Taxonomy" id="28202"/>
    <lineage>
        <taxon>Bacteria</taxon>
        <taxon>Pseudomonadati</taxon>
        <taxon>Bdellovibrionota</taxon>
        <taxon>Bacteriovoracia</taxon>
        <taxon>Bacteriovoracales</taxon>
        <taxon>Bacteriovoracaceae</taxon>
        <taxon>Peredibacter</taxon>
    </lineage>
</organism>
<dbReference type="Pfam" id="PF00361">
    <property type="entry name" value="Proton_antipo_M"/>
    <property type="match status" value="1"/>
</dbReference>
<dbReference type="Proteomes" id="UP001324634">
    <property type="component" value="Chromosome"/>
</dbReference>
<evidence type="ECO:0000256" key="2">
    <source>
        <dbReference type="ARBA" id="ARBA00009025"/>
    </source>
</evidence>
<feature type="transmembrane region" description="Helical" evidence="7">
    <location>
        <begin position="74"/>
        <end position="104"/>
    </location>
</feature>
<feature type="domain" description="NADH:quinone oxidoreductase/Mrp antiporter transmembrane" evidence="8">
    <location>
        <begin position="136"/>
        <end position="435"/>
    </location>
</feature>
<dbReference type="GO" id="GO:0048039">
    <property type="term" value="F:ubiquinone binding"/>
    <property type="evidence" value="ECO:0007669"/>
    <property type="project" value="TreeGrafter"/>
</dbReference>
<dbReference type="EMBL" id="CP139487">
    <property type="protein sequence ID" value="WPU66173.1"/>
    <property type="molecule type" value="Genomic_DNA"/>
</dbReference>
<accession>A0AAX4HSK7</accession>
<reference evidence="9 10" key="1">
    <citation type="submission" date="2023-11" db="EMBL/GenBank/DDBJ databases">
        <title>Peredibacter starrii A3.12.</title>
        <authorList>
            <person name="Mitchell R.J."/>
        </authorList>
    </citation>
    <scope>NUCLEOTIDE SEQUENCE [LARGE SCALE GENOMIC DNA]</scope>
    <source>
        <strain evidence="9 10">A3.12</strain>
    </source>
</reference>
<evidence type="ECO:0000259" key="8">
    <source>
        <dbReference type="Pfam" id="PF00361"/>
    </source>
</evidence>
<dbReference type="GO" id="GO:0012505">
    <property type="term" value="C:endomembrane system"/>
    <property type="evidence" value="ECO:0007669"/>
    <property type="project" value="UniProtKB-SubCell"/>
</dbReference>
<dbReference type="GO" id="GO:0015990">
    <property type="term" value="P:electron transport coupled proton transport"/>
    <property type="evidence" value="ECO:0007669"/>
    <property type="project" value="TreeGrafter"/>
</dbReference>
<dbReference type="AlphaFoldDB" id="A0AAX4HSK7"/>
<evidence type="ECO:0000313" key="9">
    <source>
        <dbReference type="EMBL" id="WPU66173.1"/>
    </source>
</evidence>
<feature type="transmembrane region" description="Helical" evidence="7">
    <location>
        <begin position="172"/>
        <end position="191"/>
    </location>
</feature>
<dbReference type="PANTHER" id="PTHR43507">
    <property type="entry name" value="NADH-UBIQUINONE OXIDOREDUCTASE CHAIN 4"/>
    <property type="match status" value="1"/>
</dbReference>
<sequence>MENSCLLSWIIFTPLLFAFLVMILPKSMEHLFRKIALVQTLVSALIATYLYSRFDGGVAGAQLTHLVPWLPEWGINYLVSIDGISLPLVMLTAFVGPVAILGTWPDLSHGAQLKKEKFFVMCIMALQTGMYGTFLSADLFLFYFFWEVVLIPMFFMIGIWGGKDRIYATVKFFLYTMVGSLLMLVAIFWLIKTSAEGNGTPSAAYETLSGLSFAFDGSSFGAALTSPQSLLFLAFALAFVIKVPMVPFHTWLPDAHVQAPTVGSVFLAAVLLKMGTYGLMRIAIPFFPQAAHYFSSVFIALGVIGIIYGAFCALAQTDFKKLVAYSSVSHMGYIVVGLFSFQKIAIAGSLYQMINHGISAGGLFMVVGFLYERLHTRNLEDFGGLAKVVPLMAIGFMIMTLSSVALPGSNGFVGEFPILLGAFQVHPFFVLFAGTGVILGAVYALKAYQMVMLGPKTRTDLEHLHDLNCREIIAMGVLTVFVFGIGFFPKTFFWKSDAALDVYSNTLIQKVGTYATK</sequence>
<evidence type="ECO:0000256" key="7">
    <source>
        <dbReference type="SAM" id="Phobius"/>
    </source>
</evidence>
<dbReference type="GO" id="GO:0016020">
    <property type="term" value="C:membrane"/>
    <property type="evidence" value="ECO:0007669"/>
    <property type="project" value="UniProtKB-SubCell"/>
</dbReference>
<feature type="transmembrane region" description="Helical" evidence="7">
    <location>
        <begin position="6"/>
        <end position="24"/>
    </location>
</feature>
<gene>
    <name evidence="9" type="ORF">SOO65_05385</name>
</gene>
<name>A0AAX4HSK7_9BACT</name>
<evidence type="ECO:0000256" key="1">
    <source>
        <dbReference type="ARBA" id="ARBA00004127"/>
    </source>
</evidence>
<feature type="transmembrane region" description="Helical" evidence="7">
    <location>
        <begin position="230"/>
        <end position="252"/>
    </location>
</feature>
<feature type="transmembrane region" description="Helical" evidence="7">
    <location>
        <begin position="264"/>
        <end position="287"/>
    </location>
</feature>
<feature type="transmembrane region" description="Helical" evidence="7">
    <location>
        <begin position="322"/>
        <end position="341"/>
    </location>
</feature>
<dbReference type="KEGG" id="psti:SOO65_05385"/>
<dbReference type="GO" id="GO:0008137">
    <property type="term" value="F:NADH dehydrogenase (ubiquinone) activity"/>
    <property type="evidence" value="ECO:0007669"/>
    <property type="project" value="InterPro"/>
</dbReference>
<feature type="transmembrane region" description="Helical" evidence="7">
    <location>
        <begin position="116"/>
        <end position="134"/>
    </location>
</feature>
<evidence type="ECO:0000256" key="4">
    <source>
        <dbReference type="ARBA" id="ARBA00022989"/>
    </source>
</evidence>
<dbReference type="PANTHER" id="PTHR43507:SF1">
    <property type="entry name" value="NADH-UBIQUINONE OXIDOREDUCTASE CHAIN 4"/>
    <property type="match status" value="1"/>
</dbReference>
<dbReference type="PRINTS" id="PR01437">
    <property type="entry name" value="NUOXDRDTASE4"/>
</dbReference>
<evidence type="ECO:0000313" key="10">
    <source>
        <dbReference type="Proteomes" id="UP001324634"/>
    </source>
</evidence>
<keyword evidence="5 7" id="KW-0472">Membrane</keyword>
<keyword evidence="10" id="KW-1185">Reference proteome</keyword>
<feature type="transmembrane region" description="Helical" evidence="7">
    <location>
        <begin position="353"/>
        <end position="372"/>
    </location>
</feature>
<keyword evidence="3 6" id="KW-0812">Transmembrane</keyword>
<dbReference type="EC" id="1.6.5.-" evidence="9"/>
<comment type="subcellular location">
    <subcellularLocation>
        <location evidence="1">Endomembrane system</location>
        <topology evidence="1">Multi-pass membrane protein</topology>
    </subcellularLocation>
    <subcellularLocation>
        <location evidence="6">Membrane</location>
        <topology evidence="6">Multi-pass membrane protein</topology>
    </subcellularLocation>
</comment>
<dbReference type="NCBIfam" id="TIGR01972">
    <property type="entry name" value="NDH_I_M"/>
    <property type="match status" value="1"/>
</dbReference>
<evidence type="ECO:0000256" key="3">
    <source>
        <dbReference type="ARBA" id="ARBA00022692"/>
    </source>
</evidence>